<gene>
    <name evidence="4" type="ORF">SAMN05414137_1277</name>
</gene>
<feature type="coiled-coil region" evidence="2">
    <location>
        <begin position="111"/>
        <end position="155"/>
    </location>
</feature>
<feature type="compositionally biased region" description="Acidic residues" evidence="3">
    <location>
        <begin position="31"/>
        <end position="49"/>
    </location>
</feature>
<sequence length="292" mass="31254">MSGDEAPEVRGDQEPERAPEPEETAARNVDAEVEESVEESVEPAPEEEPGPVLSGRQRLAAALWPPRVNRAQLVVALLLFALGLGVAFQVRANTTENQLRGAREDDLVRILDEVDSRQQRLDQERQQLQTSLTQLQTSSNQAKEAQAQTKLKEQQLGILAGTVAATGPGVTLTIKDPGGNVQAAMLLNTLEELRAAGAEAVQINNVRVVAGTWFSDANRGTVTVSGTTVSQPYVFTVIGNPQDLDTAMNIPGGVVQSVDRDNGTATVRRSQSLAVTALIPLSTPDYAHTTHP</sequence>
<dbReference type="OrthoDB" id="3211287at2"/>
<dbReference type="STRING" id="235985.SAMN05414137_1277"/>
<dbReference type="Pfam" id="PF05949">
    <property type="entry name" value="DUF881"/>
    <property type="match status" value="1"/>
</dbReference>
<feature type="region of interest" description="Disordered" evidence="3">
    <location>
        <begin position="1"/>
        <end position="53"/>
    </location>
</feature>
<dbReference type="Gene3D" id="3.30.70.1880">
    <property type="entry name" value="Protein of unknown function DUF881"/>
    <property type="match status" value="1"/>
</dbReference>
<dbReference type="PANTHER" id="PTHR37313">
    <property type="entry name" value="UPF0749 PROTEIN RV1825"/>
    <property type="match status" value="1"/>
</dbReference>
<keyword evidence="2" id="KW-0175">Coiled coil</keyword>
<protein>
    <submittedName>
        <fullName evidence="4">Uncharacterized conserved protein YlxW, UPF0749 family</fullName>
    </submittedName>
</protein>
<proteinExistence type="inferred from homology"/>
<dbReference type="EMBL" id="FOAZ01000027">
    <property type="protein sequence ID" value="SEM41505.1"/>
    <property type="molecule type" value="Genomic_DNA"/>
</dbReference>
<evidence type="ECO:0000256" key="3">
    <source>
        <dbReference type="SAM" id="MobiDB-lite"/>
    </source>
</evidence>
<accession>A0A1H7Y6F1</accession>
<comment type="similarity">
    <text evidence="1">Belongs to the UPF0749 family.</text>
</comment>
<dbReference type="Proteomes" id="UP000183015">
    <property type="component" value="Unassembled WGS sequence"/>
</dbReference>
<keyword evidence="5" id="KW-1185">Reference proteome</keyword>
<evidence type="ECO:0000256" key="2">
    <source>
        <dbReference type="SAM" id="Coils"/>
    </source>
</evidence>
<reference evidence="5" key="1">
    <citation type="submission" date="2016-10" db="EMBL/GenBank/DDBJ databases">
        <authorList>
            <person name="Varghese N."/>
        </authorList>
    </citation>
    <scope>NUCLEOTIDE SEQUENCE [LARGE SCALE GENOMIC DNA]</scope>
    <source>
        <strain evidence="5">DSM 45096 / BCRC 16803 / CGMCC 4.1857 / CIP 109030 / JCM 12277 / KCTC 19219 / NBRC 100920 / 33214</strain>
    </source>
</reference>
<evidence type="ECO:0000256" key="1">
    <source>
        <dbReference type="ARBA" id="ARBA00009108"/>
    </source>
</evidence>
<dbReference type="eggNOG" id="COG3879">
    <property type="taxonomic scope" value="Bacteria"/>
</dbReference>
<organism evidence="4 5">
    <name type="scientific">Streptacidiphilus jiangxiensis</name>
    <dbReference type="NCBI Taxonomy" id="235985"/>
    <lineage>
        <taxon>Bacteria</taxon>
        <taxon>Bacillati</taxon>
        <taxon>Actinomycetota</taxon>
        <taxon>Actinomycetes</taxon>
        <taxon>Kitasatosporales</taxon>
        <taxon>Streptomycetaceae</taxon>
        <taxon>Streptacidiphilus</taxon>
    </lineage>
</organism>
<dbReference type="InterPro" id="IPR010273">
    <property type="entry name" value="DUF881"/>
</dbReference>
<evidence type="ECO:0000313" key="5">
    <source>
        <dbReference type="Proteomes" id="UP000183015"/>
    </source>
</evidence>
<dbReference type="AlphaFoldDB" id="A0A1H7Y6F1"/>
<name>A0A1H7Y6F1_STRJI</name>
<dbReference type="PANTHER" id="PTHR37313:SF2">
    <property type="entry name" value="UPF0749 PROTEIN YLXX"/>
    <property type="match status" value="1"/>
</dbReference>
<dbReference type="RefSeq" id="WP_042455851.1">
    <property type="nucleotide sequence ID" value="NZ_FOAZ01000027.1"/>
</dbReference>
<evidence type="ECO:0000313" key="4">
    <source>
        <dbReference type="EMBL" id="SEM41505.1"/>
    </source>
</evidence>
<feature type="compositionally biased region" description="Basic and acidic residues" evidence="3">
    <location>
        <begin position="7"/>
        <end position="20"/>
    </location>
</feature>
<dbReference type="GO" id="GO:0005886">
    <property type="term" value="C:plasma membrane"/>
    <property type="evidence" value="ECO:0007669"/>
    <property type="project" value="TreeGrafter"/>
</dbReference>